<dbReference type="GO" id="GO:0008671">
    <property type="term" value="F:2-dehydro-3-deoxygalactonokinase activity"/>
    <property type="evidence" value="ECO:0007669"/>
    <property type="project" value="InterPro"/>
</dbReference>
<dbReference type="Pfam" id="PF05035">
    <property type="entry name" value="DGOK"/>
    <property type="match status" value="1"/>
</dbReference>
<keyword evidence="1" id="KW-0808">Transferase</keyword>
<accession>A0A1H3ADP4</accession>
<evidence type="ECO:0000313" key="1">
    <source>
        <dbReference type="EMBL" id="SDX27827.1"/>
    </source>
</evidence>
<protein>
    <submittedName>
        <fullName evidence="1">2-dehydro-3-deoxygalactonokinase</fullName>
    </submittedName>
</protein>
<dbReference type="Gene3D" id="3.30.420.300">
    <property type="entry name" value="2-keto-3-deoxy-galactonokinase, substrate binding domain"/>
    <property type="match status" value="1"/>
</dbReference>
<dbReference type="RefSeq" id="WP_089947594.1">
    <property type="nucleotide sequence ID" value="NZ_FNOI01000005.1"/>
</dbReference>
<evidence type="ECO:0000313" key="2">
    <source>
        <dbReference type="Proteomes" id="UP000199441"/>
    </source>
</evidence>
<dbReference type="InterPro" id="IPR042258">
    <property type="entry name" value="DGOK_N"/>
</dbReference>
<organism evidence="1 2">
    <name type="scientific">Litoreibacter albidus</name>
    <dbReference type="NCBI Taxonomy" id="670155"/>
    <lineage>
        <taxon>Bacteria</taxon>
        <taxon>Pseudomonadati</taxon>
        <taxon>Pseudomonadota</taxon>
        <taxon>Alphaproteobacteria</taxon>
        <taxon>Rhodobacterales</taxon>
        <taxon>Roseobacteraceae</taxon>
        <taxon>Litoreibacter</taxon>
    </lineage>
</organism>
<dbReference type="InterPro" id="IPR042257">
    <property type="entry name" value="DGOK_C"/>
</dbReference>
<dbReference type="STRING" id="670155.SAMN04488001_2840"/>
<sequence>MSEQLTFPDWIAVDWGTSSLKVWAMGADGTVLAQNHSGQGTDDTAPDDFEVTLLTHIAPWLGRDHTPVIACGMVGAAHGWAQVPHRAVPCAPLGTPQTVTCRDARISMHILPGLMQERSADIMRGAETQIAGFLAQNADYDGIICLPGIHTKWAHISAGEIVSFQTFMTGELFDLLSRASMLRHSIGEGGGIDQEAFTGAIADTISRPEAVATQLFKIRAVDVLHTAQTSVSRARLSGILLGLELAAARPYWLGQPVALMGPPAVTALYDKALSAQGVAPTHHDIDTATLQGLGLAYKTLSTG</sequence>
<proteinExistence type="predicted"/>
<keyword evidence="1" id="KW-0418">Kinase</keyword>
<dbReference type="Proteomes" id="UP000199441">
    <property type="component" value="Unassembled WGS sequence"/>
</dbReference>
<name>A0A1H3ADP4_9RHOB</name>
<dbReference type="AlphaFoldDB" id="A0A1H3ADP4"/>
<keyword evidence="2" id="KW-1185">Reference proteome</keyword>
<reference evidence="2" key="1">
    <citation type="submission" date="2016-10" db="EMBL/GenBank/DDBJ databases">
        <authorList>
            <person name="Varghese N."/>
            <person name="Submissions S."/>
        </authorList>
    </citation>
    <scope>NUCLEOTIDE SEQUENCE [LARGE SCALE GENOMIC DNA]</scope>
    <source>
        <strain evidence="2">DSM 26922</strain>
    </source>
</reference>
<dbReference type="OrthoDB" id="256574at2"/>
<dbReference type="GO" id="GO:0034194">
    <property type="term" value="P:D-galactonate catabolic process"/>
    <property type="evidence" value="ECO:0007669"/>
    <property type="project" value="InterPro"/>
</dbReference>
<dbReference type="InterPro" id="IPR007729">
    <property type="entry name" value="DGOK"/>
</dbReference>
<dbReference type="EMBL" id="FNOI01000005">
    <property type="protein sequence ID" value="SDX27827.1"/>
    <property type="molecule type" value="Genomic_DNA"/>
</dbReference>
<gene>
    <name evidence="1" type="ORF">SAMN04488001_2840</name>
</gene>
<dbReference type="Gene3D" id="3.30.420.310">
    <property type="entry name" value="2-keto-3-deoxy-galactonokinase, C-terminal domain"/>
    <property type="match status" value="1"/>
</dbReference>